<proteinExistence type="predicted"/>
<comment type="caution">
    <text evidence="1">The sequence shown here is derived from an EMBL/GenBank/DDBJ whole genome shotgun (WGS) entry which is preliminary data.</text>
</comment>
<reference evidence="1" key="1">
    <citation type="submission" date="2023-07" db="EMBL/GenBank/DDBJ databases">
        <title>Black Yeasts Isolated from many extreme environments.</title>
        <authorList>
            <person name="Coleine C."/>
            <person name="Stajich J.E."/>
            <person name="Selbmann L."/>
        </authorList>
    </citation>
    <scope>NUCLEOTIDE SEQUENCE</scope>
    <source>
        <strain evidence="1">CCFEE 5714</strain>
    </source>
</reference>
<protein>
    <submittedName>
        <fullName evidence="1">Uncharacterized protein</fullName>
    </submittedName>
</protein>
<organism evidence="1 2">
    <name type="scientific">Vermiconidia calcicola</name>
    <dbReference type="NCBI Taxonomy" id="1690605"/>
    <lineage>
        <taxon>Eukaryota</taxon>
        <taxon>Fungi</taxon>
        <taxon>Dikarya</taxon>
        <taxon>Ascomycota</taxon>
        <taxon>Pezizomycotina</taxon>
        <taxon>Dothideomycetes</taxon>
        <taxon>Dothideomycetidae</taxon>
        <taxon>Mycosphaerellales</taxon>
        <taxon>Extremaceae</taxon>
        <taxon>Vermiconidia</taxon>
    </lineage>
</organism>
<gene>
    <name evidence="1" type="ORF">LTR37_009587</name>
</gene>
<dbReference type="EMBL" id="JAUTXU010000075">
    <property type="protein sequence ID" value="KAK3711596.1"/>
    <property type="molecule type" value="Genomic_DNA"/>
</dbReference>
<name>A0ACC3N8U6_9PEZI</name>
<sequence length="202" mass="22566">MTFTAPQIIVNLGYEAAEAQLLTIPIYVGALLSLLVCAYLADRFKTRWQFIVYPYSVALIGFIGLLAVPQSRLPGLTYFFLFPVTMGCYPGVITVVSWVANNIAPSSKRACGMALSLMMANFGGAVGSNIFLANEAPRYWTGYGLGVGFLVLAVGCTIFLREVYVRENRRRDQYTEEEVRLKYTEEELLDMGDASPLYRYVY</sequence>
<keyword evidence="2" id="KW-1185">Reference proteome</keyword>
<accession>A0ACC3N8U6</accession>
<evidence type="ECO:0000313" key="2">
    <source>
        <dbReference type="Proteomes" id="UP001281147"/>
    </source>
</evidence>
<dbReference type="Proteomes" id="UP001281147">
    <property type="component" value="Unassembled WGS sequence"/>
</dbReference>
<evidence type="ECO:0000313" key="1">
    <source>
        <dbReference type="EMBL" id="KAK3711596.1"/>
    </source>
</evidence>